<dbReference type="AlphaFoldDB" id="A0A318S632"/>
<feature type="region of interest" description="Disordered" evidence="2">
    <location>
        <begin position="290"/>
        <end position="321"/>
    </location>
</feature>
<reference evidence="4 5" key="1">
    <citation type="submission" date="2018-06" db="EMBL/GenBank/DDBJ databases">
        <title>Genomic Encyclopedia of Type Strains, Phase IV (KMG-IV): sequencing the most valuable type-strain genomes for metagenomic binning, comparative biology and taxonomic classification.</title>
        <authorList>
            <person name="Goeker M."/>
        </authorList>
    </citation>
    <scope>NUCLEOTIDE SEQUENCE [LARGE SCALE GENOMIC DNA]</scope>
    <source>
        <strain evidence="4 5">DSM 18048</strain>
    </source>
</reference>
<dbReference type="PROSITE" id="PS50005">
    <property type="entry name" value="TPR"/>
    <property type="match status" value="1"/>
</dbReference>
<dbReference type="EMBL" id="QJSX01000022">
    <property type="protein sequence ID" value="PYE49473.1"/>
    <property type="molecule type" value="Genomic_DNA"/>
</dbReference>
<feature type="signal peptide" evidence="3">
    <location>
        <begin position="1"/>
        <end position="20"/>
    </location>
</feature>
<dbReference type="SMART" id="SM00028">
    <property type="entry name" value="TPR"/>
    <property type="match status" value="2"/>
</dbReference>
<dbReference type="InterPro" id="IPR019734">
    <property type="entry name" value="TPR_rpt"/>
</dbReference>
<organism evidence="4 5">
    <name type="scientific">Deinococcus yavapaiensis KR-236</name>
    <dbReference type="NCBI Taxonomy" id="694435"/>
    <lineage>
        <taxon>Bacteria</taxon>
        <taxon>Thermotogati</taxon>
        <taxon>Deinococcota</taxon>
        <taxon>Deinococci</taxon>
        <taxon>Deinococcales</taxon>
        <taxon>Deinococcaceae</taxon>
        <taxon>Deinococcus</taxon>
    </lineage>
</organism>
<dbReference type="Pfam" id="PF14559">
    <property type="entry name" value="TPR_19"/>
    <property type="match status" value="1"/>
</dbReference>
<gene>
    <name evidence="4" type="ORF">DES52_12219</name>
</gene>
<dbReference type="Gene3D" id="1.25.40.10">
    <property type="entry name" value="Tetratricopeptide repeat domain"/>
    <property type="match status" value="1"/>
</dbReference>
<evidence type="ECO:0000256" key="1">
    <source>
        <dbReference type="PROSITE-ProRule" id="PRU00339"/>
    </source>
</evidence>
<sequence length="735" mass="78733">MNRLRNAALLAVLLASTALAQTNERWVGWSDASPAATATLTESQLEYAFANRFPNRPDIKAEFSVIVAYERALATMKPTDPNYKTTQAELSKLKATAKGNLPGSPSPVKGSVKPIAFAEALNNARQIAYLNASQKDIDALAKLFQGKTTAHLQGVVATAVLKDRPAIALAALLAAHTRDAKNPNHLVNAAGLLSLLGMPYEALAFLDEAGKLGSVESTFVARAVVLNARGHALLTLGKFAEAESVLREAVKLDPTLSEAKRNLALALRAQNKRQEAMTFFAAGSRRAPVPKLVASTPPAPPAPGTPTSPPSASTPQAPSGVEPALAFLPAQEVYDLSRGRGWKLPSLKYPKNVQDGPAFFDQIEALRAYYRFRMNARQERIIALGQQKVAQTMARIGQPPSPGQALADERVHDILFRLSALPLEPALKRRFALVDEELSRDEGAVNFGGSQFDPTKNHTQKTVVYNPRTPSGHWNIAMLEIAGSEARAHAACTTSLCHEAVKREHDARRCPVFAEAHRRWRTAMLRLDGAYGELLDPVNRVATGLASNIGDPLDFELAQLHARQQSELLIDGLLAVAMSPGGLWGQYESHVQGGMVCDPSREQAVQPQEEAPEAFKCPVTGAYKLKVDFKIAELSGNCEKIAVEFTLGGDILIFEGGAFTELEYAFEGEVTLTLGGKIEASAGATAGAKAGVYIKVGADGSFKDFGVKQSTASGVMLGPVGGEIEIEKNFSLIPG</sequence>
<dbReference type="RefSeq" id="WP_170131190.1">
    <property type="nucleotide sequence ID" value="NZ_QJSX01000022.1"/>
</dbReference>
<keyword evidence="3" id="KW-0732">Signal</keyword>
<evidence type="ECO:0000256" key="2">
    <source>
        <dbReference type="SAM" id="MobiDB-lite"/>
    </source>
</evidence>
<proteinExistence type="predicted"/>
<evidence type="ECO:0000313" key="4">
    <source>
        <dbReference type="EMBL" id="PYE49473.1"/>
    </source>
</evidence>
<feature type="chain" id="PRO_5016445975" evidence="3">
    <location>
        <begin position="21"/>
        <end position="735"/>
    </location>
</feature>
<keyword evidence="5" id="KW-1185">Reference proteome</keyword>
<name>A0A318S632_9DEIO</name>
<dbReference type="SUPFAM" id="SSF48452">
    <property type="entry name" value="TPR-like"/>
    <property type="match status" value="1"/>
</dbReference>
<accession>A0A318S632</accession>
<evidence type="ECO:0000313" key="5">
    <source>
        <dbReference type="Proteomes" id="UP000248326"/>
    </source>
</evidence>
<feature type="repeat" description="TPR" evidence="1">
    <location>
        <begin position="223"/>
        <end position="256"/>
    </location>
</feature>
<feature type="compositionally biased region" description="Pro residues" evidence="2">
    <location>
        <begin position="297"/>
        <end position="309"/>
    </location>
</feature>
<dbReference type="InterPro" id="IPR011990">
    <property type="entry name" value="TPR-like_helical_dom_sf"/>
</dbReference>
<evidence type="ECO:0000256" key="3">
    <source>
        <dbReference type="SAM" id="SignalP"/>
    </source>
</evidence>
<dbReference type="Proteomes" id="UP000248326">
    <property type="component" value="Unassembled WGS sequence"/>
</dbReference>
<comment type="caution">
    <text evidence="4">The sequence shown here is derived from an EMBL/GenBank/DDBJ whole genome shotgun (WGS) entry which is preliminary data.</text>
</comment>
<keyword evidence="1" id="KW-0802">TPR repeat</keyword>
<protein>
    <submittedName>
        <fullName evidence="4">Tetratricopeptide repeat protein</fullName>
    </submittedName>
</protein>
<feature type="compositionally biased region" description="Low complexity" evidence="2">
    <location>
        <begin position="310"/>
        <end position="319"/>
    </location>
</feature>